<evidence type="ECO:0000313" key="3">
    <source>
        <dbReference type="WBParaSite" id="EgrG_002034900"/>
    </source>
</evidence>
<evidence type="ECO:0000313" key="1">
    <source>
        <dbReference type="EMBL" id="CDS23065.1"/>
    </source>
</evidence>
<reference evidence="1 2" key="1">
    <citation type="journal article" date="2013" name="Nature">
        <title>The genomes of four tapeworm species reveal adaptations to parasitism.</title>
        <authorList>
            <person name="Tsai I.J."/>
            <person name="Zarowiecki M."/>
            <person name="Holroyd N."/>
            <person name="Garciarrubio A."/>
            <person name="Sanchez-Flores A."/>
            <person name="Brooks K.L."/>
            <person name="Tracey A."/>
            <person name="Bobes R.J."/>
            <person name="Fragoso G."/>
            <person name="Sciutto E."/>
            <person name="Aslett M."/>
            <person name="Beasley H."/>
            <person name="Bennett H.M."/>
            <person name="Cai J."/>
            <person name="Camicia F."/>
            <person name="Clark R."/>
            <person name="Cucher M."/>
            <person name="De Silva N."/>
            <person name="Day T.A."/>
            <person name="Deplazes P."/>
            <person name="Estrada K."/>
            <person name="Fernandez C."/>
            <person name="Holland P.W."/>
            <person name="Hou J."/>
            <person name="Hu S."/>
            <person name="Huckvale T."/>
            <person name="Hung S.S."/>
            <person name="Kamenetzky L."/>
            <person name="Keane J.A."/>
            <person name="Kiss F."/>
            <person name="Koziol U."/>
            <person name="Lambert O."/>
            <person name="Liu K."/>
            <person name="Luo X."/>
            <person name="Luo Y."/>
            <person name="Macchiaroli N."/>
            <person name="Nichol S."/>
            <person name="Paps J."/>
            <person name="Parkinson J."/>
            <person name="Pouchkina-Stantcheva N."/>
            <person name="Riddiford N."/>
            <person name="Rosenzvit M."/>
            <person name="Salinas G."/>
            <person name="Wasmuth J.D."/>
            <person name="Zamanian M."/>
            <person name="Zheng Y."/>
            <person name="Cai X."/>
            <person name="Soberon X."/>
            <person name="Olson P.D."/>
            <person name="Laclette J.P."/>
            <person name="Brehm K."/>
            <person name="Berriman M."/>
            <person name="Garciarrubio A."/>
            <person name="Bobes R.J."/>
            <person name="Fragoso G."/>
            <person name="Sanchez-Flores A."/>
            <person name="Estrada K."/>
            <person name="Cevallos M.A."/>
            <person name="Morett E."/>
            <person name="Gonzalez V."/>
            <person name="Portillo T."/>
            <person name="Ochoa-Leyva A."/>
            <person name="Jose M.V."/>
            <person name="Sciutto E."/>
            <person name="Landa A."/>
            <person name="Jimenez L."/>
            <person name="Valdes V."/>
            <person name="Carrero J.C."/>
            <person name="Larralde C."/>
            <person name="Morales-Montor J."/>
            <person name="Limon-Lason J."/>
            <person name="Soberon X."/>
            <person name="Laclette J.P."/>
        </authorList>
    </citation>
    <scope>NUCLEOTIDE SEQUENCE [LARGE SCALE GENOMIC DNA]</scope>
</reference>
<protein>
    <submittedName>
        <fullName evidence="3">Chal_sti_synt_N domain-containing protein</fullName>
    </submittedName>
</protein>
<name>A0A068WSE0_ECHGR</name>
<dbReference type="Proteomes" id="UP000492820">
    <property type="component" value="Unassembled WGS sequence"/>
</dbReference>
<organism evidence="1">
    <name type="scientific">Echinococcus granulosus</name>
    <name type="common">Hydatid tapeworm</name>
    <dbReference type="NCBI Taxonomy" id="6210"/>
    <lineage>
        <taxon>Eukaryota</taxon>
        <taxon>Metazoa</taxon>
        <taxon>Spiralia</taxon>
        <taxon>Lophotrochozoa</taxon>
        <taxon>Platyhelminthes</taxon>
        <taxon>Cestoda</taxon>
        <taxon>Eucestoda</taxon>
        <taxon>Cyclophyllidea</taxon>
        <taxon>Taeniidae</taxon>
        <taxon>Echinococcus</taxon>
        <taxon>Echinococcus granulosus group</taxon>
    </lineage>
</organism>
<gene>
    <name evidence="1" type="ORF">EgrG_002034900</name>
</gene>
<dbReference type="WBParaSite" id="EgrG_002034900">
    <property type="protein sequence ID" value="EgrG_002034900"/>
    <property type="gene ID" value="EgrG_002034900"/>
</dbReference>
<evidence type="ECO:0000313" key="2">
    <source>
        <dbReference type="Proteomes" id="UP000492820"/>
    </source>
</evidence>
<dbReference type="EMBL" id="LK028588">
    <property type="protein sequence ID" value="CDS23065.1"/>
    <property type="molecule type" value="Genomic_DNA"/>
</dbReference>
<reference evidence="1" key="2">
    <citation type="submission" date="2014-06" db="EMBL/GenBank/DDBJ databases">
        <authorList>
            <person name="Aslett M."/>
        </authorList>
    </citation>
    <scope>NUCLEOTIDE SEQUENCE</scope>
</reference>
<proteinExistence type="predicted"/>
<reference evidence="3" key="3">
    <citation type="submission" date="2020-10" db="UniProtKB">
        <authorList>
            <consortium name="WormBaseParasite"/>
        </authorList>
    </citation>
    <scope>IDENTIFICATION</scope>
</reference>
<accession>A0A068WSE0</accession>
<sequence>MDESPQWLPSFLDRIFACEEGRSSRDSCLAFTHRMDDHLRDILALLAATQNSRHQEHHFSLLSISIASSKDFTAILGSHIPRLHLYGLNGCFYRFSHMLLMRAYTPSQSTWKEVDYYGPTCLGDLGVTTHTASTIHQVLKPQSVFVAKRCDASPMKD</sequence>
<dbReference type="AlphaFoldDB" id="A0A068WSE0"/>